<gene>
    <name evidence="1" type="ORF">S03H2_21244</name>
</gene>
<reference evidence="1" key="1">
    <citation type="journal article" date="2014" name="Front. Microbiol.">
        <title>High frequency of phylogenetically diverse reductive dehalogenase-homologous genes in deep subseafloor sedimentary metagenomes.</title>
        <authorList>
            <person name="Kawai M."/>
            <person name="Futagami T."/>
            <person name="Toyoda A."/>
            <person name="Takaki Y."/>
            <person name="Nishi S."/>
            <person name="Hori S."/>
            <person name="Arai W."/>
            <person name="Tsubouchi T."/>
            <person name="Morono Y."/>
            <person name="Uchiyama I."/>
            <person name="Ito T."/>
            <person name="Fujiyama A."/>
            <person name="Inagaki F."/>
            <person name="Takami H."/>
        </authorList>
    </citation>
    <scope>NUCLEOTIDE SEQUENCE</scope>
    <source>
        <strain evidence="1">Expedition CK06-06</strain>
    </source>
</reference>
<comment type="caution">
    <text evidence="1">The sequence shown here is derived from an EMBL/GenBank/DDBJ whole genome shotgun (WGS) entry which is preliminary data.</text>
</comment>
<dbReference type="AlphaFoldDB" id="X1GF10"/>
<name>X1GF10_9ZZZZ</name>
<sequence length="154" mass="17758">MKLLKTCIIAGILFSILISMITPLHDTHNNNTLHESAYHTLDEARAAAGEAYASINDIFNEKYNEFTAQDYFSQTYESSLQATYYALYILNAMEKLDQVNQTAIFNYIMTCYDEGSGRFMDSYAERYLQTDFSELIYYFPFPSLLEVNCYAKIA</sequence>
<accession>X1GF10</accession>
<protein>
    <submittedName>
        <fullName evidence="1">Uncharacterized protein</fullName>
    </submittedName>
</protein>
<evidence type="ECO:0000313" key="1">
    <source>
        <dbReference type="EMBL" id="GAH43415.1"/>
    </source>
</evidence>
<proteinExistence type="predicted"/>
<organism evidence="1">
    <name type="scientific">marine sediment metagenome</name>
    <dbReference type="NCBI Taxonomy" id="412755"/>
    <lineage>
        <taxon>unclassified sequences</taxon>
        <taxon>metagenomes</taxon>
        <taxon>ecological metagenomes</taxon>
    </lineage>
</organism>
<dbReference type="EMBL" id="BARU01011286">
    <property type="protein sequence ID" value="GAH43415.1"/>
    <property type="molecule type" value="Genomic_DNA"/>
</dbReference>